<proteinExistence type="predicted"/>
<dbReference type="KEGG" id="egd:GS424_011565"/>
<organism evidence="1 2">
    <name type="scientific">Eggerthella guodeyinii</name>
    <dbReference type="NCBI Taxonomy" id="2690837"/>
    <lineage>
        <taxon>Bacteria</taxon>
        <taxon>Bacillati</taxon>
        <taxon>Actinomycetota</taxon>
        <taxon>Coriobacteriia</taxon>
        <taxon>Eggerthellales</taxon>
        <taxon>Eggerthellaceae</taxon>
        <taxon>Eggerthella</taxon>
    </lineage>
</organism>
<dbReference type="EMBL" id="CP063310">
    <property type="protein sequence ID" value="QOS67169.1"/>
    <property type="molecule type" value="Genomic_DNA"/>
</dbReference>
<evidence type="ECO:0000313" key="1">
    <source>
        <dbReference type="EMBL" id="QOS67169.1"/>
    </source>
</evidence>
<gene>
    <name evidence="1" type="ORF">GS424_011565</name>
</gene>
<dbReference type="AlphaFoldDB" id="A0A6L7IWJ6"/>
<dbReference type="Pfam" id="PF10066">
    <property type="entry name" value="DUF2304"/>
    <property type="match status" value="1"/>
</dbReference>
<dbReference type="InterPro" id="IPR019277">
    <property type="entry name" value="DUF2304"/>
</dbReference>
<accession>A0A6L7IWJ6</accession>
<evidence type="ECO:0000313" key="2">
    <source>
        <dbReference type="Proteomes" id="UP000478463"/>
    </source>
</evidence>
<sequence length="126" mass="14050">MTILFKVALIGGAICALAFVLRRIRKSEVKIADSTFWFLFAVSLVLLALFPQIAFFFSDLLAIESPANFVFLYVIAALVIREFNSTVELSQLRSKLAALAQEQALREARARECEGGELRYGASDDR</sequence>
<dbReference type="RefSeq" id="WP_160943307.1">
    <property type="nucleotide sequence ID" value="NZ_CP063310.1"/>
</dbReference>
<dbReference type="Proteomes" id="UP000478463">
    <property type="component" value="Chromosome"/>
</dbReference>
<protein>
    <submittedName>
        <fullName evidence="1">DUF2304 domain-containing protein</fullName>
    </submittedName>
</protein>
<name>A0A6L7IWJ6_9ACTN</name>
<reference evidence="1 2" key="1">
    <citation type="submission" date="2020-10" db="EMBL/GenBank/DDBJ databases">
        <title>Eggerthella sp. nov., isolated from human feces.</title>
        <authorList>
            <person name="Yajun G."/>
        </authorList>
    </citation>
    <scope>NUCLEOTIDE SEQUENCE [LARGE SCALE GENOMIC DNA]</scope>
    <source>
        <strain evidence="1 2">HF-1101</strain>
    </source>
</reference>